<dbReference type="PANTHER" id="PTHR24104:SF25">
    <property type="entry name" value="PROTEIN LIN-41"/>
    <property type="match status" value="1"/>
</dbReference>
<evidence type="ECO:0000313" key="8">
    <source>
        <dbReference type="Proteomes" id="UP000663877"/>
    </source>
</evidence>
<evidence type="ECO:0000313" key="6">
    <source>
        <dbReference type="EMBL" id="CAF1596814.1"/>
    </source>
</evidence>
<dbReference type="CDD" id="cd05819">
    <property type="entry name" value="NHL"/>
    <property type="match status" value="1"/>
</dbReference>
<dbReference type="SUPFAM" id="SSF141571">
    <property type="entry name" value="Pentapeptide repeat-like"/>
    <property type="match status" value="1"/>
</dbReference>
<gene>
    <name evidence="5" type="ORF">BJG266_LOCUS35022</name>
    <name evidence="6" type="ORF">QVE165_LOCUS52047</name>
</gene>
<keyword evidence="4" id="KW-0812">Transmembrane</keyword>
<feature type="repeat" description="NHL" evidence="2">
    <location>
        <begin position="465"/>
        <end position="509"/>
    </location>
</feature>
<keyword evidence="4" id="KW-1133">Transmembrane helix</keyword>
<dbReference type="InterPro" id="IPR001258">
    <property type="entry name" value="NHL_repeat"/>
</dbReference>
<feature type="repeat" description="NHL" evidence="2">
    <location>
        <begin position="414"/>
        <end position="457"/>
    </location>
</feature>
<dbReference type="PROSITE" id="PS51125">
    <property type="entry name" value="NHL"/>
    <property type="match status" value="3"/>
</dbReference>
<dbReference type="EMBL" id="CAJNOM010001184">
    <property type="protein sequence ID" value="CAF1596814.1"/>
    <property type="molecule type" value="Genomic_DNA"/>
</dbReference>
<dbReference type="GO" id="GO:0061630">
    <property type="term" value="F:ubiquitin protein ligase activity"/>
    <property type="evidence" value="ECO:0007669"/>
    <property type="project" value="TreeGrafter"/>
</dbReference>
<dbReference type="Proteomes" id="UP000663832">
    <property type="component" value="Unassembled WGS sequence"/>
</dbReference>
<dbReference type="AlphaFoldDB" id="A0A815HCY6"/>
<evidence type="ECO:0000313" key="5">
    <source>
        <dbReference type="EMBL" id="CAF1352299.1"/>
    </source>
</evidence>
<dbReference type="Gene3D" id="2.40.10.500">
    <property type="match status" value="1"/>
</dbReference>
<dbReference type="Proteomes" id="UP000663877">
    <property type="component" value="Unassembled WGS sequence"/>
</dbReference>
<protein>
    <submittedName>
        <fullName evidence="5">Uncharacterized protein</fullName>
    </submittedName>
</protein>
<dbReference type="Pfam" id="PF00805">
    <property type="entry name" value="Pentapeptide"/>
    <property type="match status" value="2"/>
</dbReference>
<dbReference type="GO" id="GO:0000209">
    <property type="term" value="P:protein polyubiquitination"/>
    <property type="evidence" value="ECO:0007669"/>
    <property type="project" value="TreeGrafter"/>
</dbReference>
<dbReference type="InterPro" id="IPR001646">
    <property type="entry name" value="5peptide_repeat"/>
</dbReference>
<evidence type="ECO:0000256" key="3">
    <source>
        <dbReference type="SAM" id="MobiDB-lite"/>
    </source>
</evidence>
<evidence type="ECO:0000313" key="7">
    <source>
        <dbReference type="Proteomes" id="UP000663832"/>
    </source>
</evidence>
<dbReference type="EMBL" id="CAJNOI010000835">
    <property type="protein sequence ID" value="CAF1352299.1"/>
    <property type="molecule type" value="Genomic_DNA"/>
</dbReference>
<keyword evidence="1" id="KW-0677">Repeat</keyword>
<dbReference type="SUPFAM" id="SSF101898">
    <property type="entry name" value="NHL repeat"/>
    <property type="match status" value="1"/>
</dbReference>
<organism evidence="5 8">
    <name type="scientific">Adineta steineri</name>
    <dbReference type="NCBI Taxonomy" id="433720"/>
    <lineage>
        <taxon>Eukaryota</taxon>
        <taxon>Metazoa</taxon>
        <taxon>Spiralia</taxon>
        <taxon>Gnathifera</taxon>
        <taxon>Rotifera</taxon>
        <taxon>Eurotatoria</taxon>
        <taxon>Bdelloidea</taxon>
        <taxon>Adinetida</taxon>
        <taxon>Adinetidae</taxon>
        <taxon>Adineta</taxon>
    </lineage>
</organism>
<name>A0A815HCY6_9BILA</name>
<evidence type="ECO:0000256" key="4">
    <source>
        <dbReference type="SAM" id="Phobius"/>
    </source>
</evidence>
<proteinExistence type="predicted"/>
<comment type="caution">
    <text evidence="5">The sequence shown here is derived from an EMBL/GenBank/DDBJ whole genome shotgun (WGS) entry which is preliminary data.</text>
</comment>
<dbReference type="Gene3D" id="2.160.20.80">
    <property type="entry name" value="E3 ubiquitin-protein ligase SopA"/>
    <property type="match status" value="1"/>
</dbReference>
<dbReference type="GO" id="GO:0043161">
    <property type="term" value="P:proteasome-mediated ubiquitin-dependent protein catabolic process"/>
    <property type="evidence" value="ECO:0007669"/>
    <property type="project" value="TreeGrafter"/>
</dbReference>
<feature type="transmembrane region" description="Helical" evidence="4">
    <location>
        <begin position="12"/>
        <end position="36"/>
    </location>
</feature>
<dbReference type="Gene3D" id="2.120.10.30">
    <property type="entry name" value="TolB, C-terminal domain"/>
    <property type="match status" value="1"/>
</dbReference>
<dbReference type="InterPro" id="IPR011042">
    <property type="entry name" value="6-blade_b-propeller_TolB-like"/>
</dbReference>
<accession>A0A815HCY6</accession>
<dbReference type="OrthoDB" id="3153136at2759"/>
<keyword evidence="4" id="KW-0472">Membrane</keyword>
<keyword evidence="7" id="KW-1185">Reference proteome</keyword>
<reference evidence="5" key="1">
    <citation type="submission" date="2021-02" db="EMBL/GenBank/DDBJ databases">
        <authorList>
            <person name="Nowell W R."/>
        </authorList>
    </citation>
    <scope>NUCLEOTIDE SEQUENCE</scope>
</reference>
<feature type="repeat" description="NHL" evidence="2">
    <location>
        <begin position="629"/>
        <end position="665"/>
    </location>
</feature>
<dbReference type="PANTHER" id="PTHR24104">
    <property type="entry name" value="E3 UBIQUITIN-PROTEIN LIGASE NHLRC1-RELATED"/>
    <property type="match status" value="1"/>
</dbReference>
<feature type="region of interest" description="Disordered" evidence="3">
    <location>
        <begin position="288"/>
        <end position="349"/>
    </location>
</feature>
<evidence type="ECO:0000256" key="1">
    <source>
        <dbReference type="ARBA" id="ARBA00022737"/>
    </source>
</evidence>
<evidence type="ECO:0000256" key="2">
    <source>
        <dbReference type="PROSITE-ProRule" id="PRU00504"/>
    </source>
</evidence>
<dbReference type="InterPro" id="IPR050952">
    <property type="entry name" value="TRIM-NHL_E3_ligases"/>
</dbReference>
<dbReference type="GO" id="GO:0008270">
    <property type="term" value="F:zinc ion binding"/>
    <property type="evidence" value="ECO:0007669"/>
    <property type="project" value="UniProtKB-KW"/>
</dbReference>
<dbReference type="Pfam" id="PF01436">
    <property type="entry name" value="NHL"/>
    <property type="match status" value="2"/>
</dbReference>
<sequence length="665" mass="72168">MVDFSKRTFWNFTLKDILSIISSVAIPIALAIYTAIGSQQQKQQAEKKQKFDFEQSTQLRQQTLYDEFLNNIYKLDKDGYLDDTKNPWAFANAYYRAAHRQWDTIRKADVLQFFKEKQLIGRNNCSDGCRTTKLDDIIRLNELNFDNVHLASETGTLNKLNLQCVSFDQVSMSNAVFSFASLNGVSFDGGRLDNVKFDSSSLLCASFNGTNLSGADFGNSDLTGTHFSNSDLSGAKITEDQIKQASFYNVIMPNGEKSEISSSMTTKEPITKTTTIIKTKISTTAIAKPTTTTSTTSTSTTSTTTPSTSTTSTTTSTTTSMSTTTSTSTTSITTPTTTTSTTSTTSTTTTAGNPCATGNYLWNKSGITILDSSQVTNVVDIYIDSNNALYITDEYTNTAVWRLLKNATTATVIAGIKDSRGSSNTQLNYPQGVYVDTNGTMYVSDHYNCRVQKYINGSTVGSTIAGITGSGGSSLNQLYGPRYITLDPTQEYIYIADSNNHRIMRYSTNSTSGDNGTVVAGGNGAGNTITSLSYPWGIWYQPSVSSDLFITNNVGHSIMRWTPGASSGTFIAGVPGIASSSSTHLNSPTGIKLDKYLNMFVLDTNNHRVQMFCANNKTGITIAGSVIGGSTATTFNRPTGIAFDSDMNMYIADFGNSRVQKFMKL</sequence>